<evidence type="ECO:0000313" key="5">
    <source>
        <dbReference type="EMBL" id="QIS08727.1"/>
    </source>
</evidence>
<keyword evidence="2 3" id="KW-0378">Hydrolase</keyword>
<evidence type="ECO:0000313" key="6">
    <source>
        <dbReference type="Proteomes" id="UP000503540"/>
    </source>
</evidence>
<evidence type="ECO:0000256" key="2">
    <source>
        <dbReference type="ARBA" id="ARBA00022801"/>
    </source>
</evidence>
<feature type="domain" description="Nudix hydrolase" evidence="4">
    <location>
        <begin position="13"/>
        <end position="144"/>
    </location>
</feature>
<dbReference type="Proteomes" id="UP000503540">
    <property type="component" value="Chromosome"/>
</dbReference>
<dbReference type="PRINTS" id="PR00502">
    <property type="entry name" value="NUDIXFAMILY"/>
</dbReference>
<dbReference type="PROSITE" id="PS00893">
    <property type="entry name" value="NUDIX_BOX"/>
    <property type="match status" value="1"/>
</dbReference>
<dbReference type="PANTHER" id="PTHR16099:SF5">
    <property type="entry name" value="NUCLEOTIDE TRIPHOSPHATE DIPHOSPHATASE NUDT15"/>
    <property type="match status" value="1"/>
</dbReference>
<reference evidence="5 6" key="1">
    <citation type="journal article" date="2019" name="ACS Chem. Biol.">
        <title>Identification and Mobilization of a Cryptic Antibiotic Biosynthesis Gene Locus from a Human-Pathogenic Nocardia Isolate.</title>
        <authorList>
            <person name="Herisse M."/>
            <person name="Ishida K."/>
            <person name="Porter J.L."/>
            <person name="Howden B."/>
            <person name="Hertweck C."/>
            <person name="Stinear T.P."/>
            <person name="Pidot S.J."/>
        </authorList>
    </citation>
    <scope>NUCLEOTIDE SEQUENCE [LARGE SCALE GENOMIC DNA]</scope>
    <source>
        <strain evidence="5 6">AUSMDU00012717</strain>
    </source>
</reference>
<dbReference type="Pfam" id="PF00293">
    <property type="entry name" value="NUDIX"/>
    <property type="match status" value="1"/>
</dbReference>
<evidence type="ECO:0000256" key="1">
    <source>
        <dbReference type="ARBA" id="ARBA00005582"/>
    </source>
</evidence>
<dbReference type="GO" id="GO:0016787">
    <property type="term" value="F:hydrolase activity"/>
    <property type="evidence" value="ECO:0007669"/>
    <property type="project" value="UniProtKB-KW"/>
</dbReference>
<comment type="similarity">
    <text evidence="1 3">Belongs to the Nudix hydrolase family.</text>
</comment>
<sequence>MRIAEGGVVADGTPIVGVGVLVLRSDGAILLGHRIKKGETPSWCLPGGRVEPGETFEVAAAREVAEETGIGALADPEVFTIVVDTGAPGVLVTAGVWARLSSACAEPVVAEPDNFDRWIWVSPNSLPTPLFPASAALFAAWCGRRQPDGWTAYPTAVPNSVPR</sequence>
<accession>A0A6G9Y6M1</accession>
<gene>
    <name evidence="5" type="ORF">F5544_04065</name>
</gene>
<dbReference type="InterPro" id="IPR000086">
    <property type="entry name" value="NUDIX_hydrolase_dom"/>
</dbReference>
<dbReference type="InterPro" id="IPR020084">
    <property type="entry name" value="NUDIX_hydrolase_CS"/>
</dbReference>
<organism evidence="5 6">
    <name type="scientific">Nocardia arthritidis</name>
    <dbReference type="NCBI Taxonomy" id="228602"/>
    <lineage>
        <taxon>Bacteria</taxon>
        <taxon>Bacillati</taxon>
        <taxon>Actinomycetota</taxon>
        <taxon>Actinomycetes</taxon>
        <taxon>Mycobacteriales</taxon>
        <taxon>Nocardiaceae</taxon>
        <taxon>Nocardia</taxon>
    </lineage>
</organism>
<evidence type="ECO:0000256" key="3">
    <source>
        <dbReference type="RuleBase" id="RU003476"/>
    </source>
</evidence>
<keyword evidence="6" id="KW-1185">Reference proteome</keyword>
<protein>
    <submittedName>
        <fullName evidence="5">NUDIX domain-containing protein</fullName>
    </submittedName>
</protein>
<name>A0A6G9Y6M1_9NOCA</name>
<proteinExistence type="inferred from homology"/>
<dbReference type="Gene3D" id="3.90.79.10">
    <property type="entry name" value="Nucleoside Triphosphate Pyrophosphohydrolase"/>
    <property type="match status" value="1"/>
</dbReference>
<evidence type="ECO:0000259" key="4">
    <source>
        <dbReference type="PROSITE" id="PS51462"/>
    </source>
</evidence>
<dbReference type="PROSITE" id="PS51462">
    <property type="entry name" value="NUDIX"/>
    <property type="match status" value="1"/>
</dbReference>
<dbReference type="InterPro" id="IPR020476">
    <property type="entry name" value="Nudix_hydrolase"/>
</dbReference>
<dbReference type="CDD" id="cd04678">
    <property type="entry name" value="NUDIX_MTH2_Nudt15"/>
    <property type="match status" value="1"/>
</dbReference>
<dbReference type="SUPFAM" id="SSF55811">
    <property type="entry name" value="Nudix"/>
    <property type="match status" value="1"/>
</dbReference>
<dbReference type="PANTHER" id="PTHR16099">
    <property type="entry name" value="8-OXO-DGTP DIPHOSPHATES NUDT15"/>
    <property type="match status" value="1"/>
</dbReference>
<dbReference type="RefSeq" id="WP_167471925.1">
    <property type="nucleotide sequence ID" value="NZ_CP046172.1"/>
</dbReference>
<dbReference type="EMBL" id="CP046172">
    <property type="protein sequence ID" value="QIS08727.1"/>
    <property type="molecule type" value="Genomic_DNA"/>
</dbReference>
<dbReference type="KEGG" id="nah:F5544_04065"/>
<dbReference type="InterPro" id="IPR015797">
    <property type="entry name" value="NUDIX_hydrolase-like_dom_sf"/>
</dbReference>
<dbReference type="AlphaFoldDB" id="A0A6G9Y6M1"/>